<evidence type="ECO:0000313" key="1">
    <source>
        <dbReference type="EMBL" id="POB03248.1"/>
    </source>
</evidence>
<dbReference type="Proteomes" id="UP000243451">
    <property type="component" value="Unassembled WGS sequence"/>
</dbReference>
<keyword evidence="2" id="KW-1185">Reference proteome</keyword>
<dbReference type="AlphaFoldDB" id="A0A2P4EUW4"/>
<evidence type="ECO:0000313" key="2">
    <source>
        <dbReference type="Proteomes" id="UP000243451"/>
    </source>
</evidence>
<accession>A0A2P4EUW4</accession>
<organism evidence="1 2">
    <name type="scientific">Halopseudomonas oceani</name>
    <dbReference type="NCBI Taxonomy" id="1708783"/>
    <lineage>
        <taxon>Bacteria</taxon>
        <taxon>Pseudomonadati</taxon>
        <taxon>Pseudomonadota</taxon>
        <taxon>Gammaproteobacteria</taxon>
        <taxon>Pseudomonadales</taxon>
        <taxon>Pseudomonadaceae</taxon>
        <taxon>Halopseudomonas</taxon>
    </lineage>
</organism>
<name>A0A2P4EUW4_9GAMM</name>
<sequence length="84" mass="9429">MRLLGKDKLLRLVRTDEAARAWVSAWVAELATANWKHAADLSHQFPNARQSEPGHFIFPVCNCRKEVCLQIAFQQGIAVVTGIQ</sequence>
<protein>
    <submittedName>
        <fullName evidence="1">Uncharacterized protein</fullName>
    </submittedName>
</protein>
<dbReference type="OrthoDB" id="9799912at2"/>
<comment type="caution">
    <text evidence="1">The sequence shown here is derived from an EMBL/GenBank/DDBJ whole genome shotgun (WGS) entry which is preliminary data.</text>
</comment>
<proteinExistence type="predicted"/>
<gene>
    <name evidence="1" type="ORF">C1949_11160</name>
</gene>
<dbReference type="EMBL" id="PPSK01000009">
    <property type="protein sequence ID" value="POB03248.1"/>
    <property type="molecule type" value="Genomic_DNA"/>
</dbReference>
<reference evidence="1 2" key="1">
    <citation type="submission" date="2018-01" db="EMBL/GenBank/DDBJ databases">
        <title>Draft genome of the type strain Pseudomonas oceani DSM 100277 isolated from the deep water in Okinawa trough, northwestern Pacific Ocean.</title>
        <authorList>
            <person name="Gomila M."/>
            <person name="Mulet M."/>
            <person name="Garcia-Valdes E."/>
            <person name="Lalucat J."/>
        </authorList>
    </citation>
    <scope>NUCLEOTIDE SEQUENCE [LARGE SCALE GENOMIC DNA]</scope>
    <source>
        <strain evidence="1 2">DSM 100277</strain>
    </source>
</reference>